<protein>
    <recommendedName>
        <fullName evidence="3">UmuC domain-containing protein</fullName>
    </recommendedName>
</protein>
<dbReference type="InterPro" id="IPR043502">
    <property type="entry name" value="DNA/RNA_pol_sf"/>
</dbReference>
<dbReference type="InterPro" id="IPR001126">
    <property type="entry name" value="UmuC"/>
</dbReference>
<evidence type="ECO:0000256" key="2">
    <source>
        <dbReference type="SAM" id="MobiDB-lite"/>
    </source>
</evidence>
<dbReference type="PANTHER" id="PTHR35369:SF2">
    <property type="entry name" value="BLR3025 PROTEIN"/>
    <property type="match status" value="1"/>
</dbReference>
<accession>F2K4N3</accession>
<dbReference type="Proteomes" id="UP000001062">
    <property type="component" value="Chromosome"/>
</dbReference>
<dbReference type="OrthoDB" id="5298951at2"/>
<evidence type="ECO:0000256" key="1">
    <source>
        <dbReference type="ARBA" id="ARBA00022763"/>
    </source>
</evidence>
<dbReference type="InterPro" id="IPR050356">
    <property type="entry name" value="SulA_CellDiv_inhibitor"/>
</dbReference>
<dbReference type="CDD" id="cd03468">
    <property type="entry name" value="PolY_like"/>
    <property type="match status" value="1"/>
</dbReference>
<dbReference type="HOGENOM" id="CLU_028184_0_0_6"/>
<gene>
    <name evidence="4" type="ordered locus">Marme_2183</name>
</gene>
<proteinExistence type="predicted"/>
<evidence type="ECO:0000313" key="5">
    <source>
        <dbReference type="Proteomes" id="UP000001062"/>
    </source>
</evidence>
<organism evidence="4 5">
    <name type="scientific">Marinomonas mediterranea (strain ATCC 700492 / JCM 21426 / NBRC 103028 / MMB-1)</name>
    <dbReference type="NCBI Taxonomy" id="717774"/>
    <lineage>
        <taxon>Bacteria</taxon>
        <taxon>Pseudomonadati</taxon>
        <taxon>Pseudomonadota</taxon>
        <taxon>Gammaproteobacteria</taxon>
        <taxon>Oceanospirillales</taxon>
        <taxon>Oceanospirillaceae</taxon>
        <taxon>Marinomonas</taxon>
    </lineage>
</organism>
<sequence>MWMAFYFPQLSLEALGIDKGSEPVALISQQTQKLLLCNQQAQSKGLKEGMSLSLAYSFDSELQLREADPQAESEQLEALALCLNQFSATVSISPPQAILIEVASMLRYFGNETVIAQKAHMALRMFSDSYQVGFAKSGKLALWRALSEQPLRPSPNWQTLNEDDWIKDIPIDRLDWSPEHIQRLQGMGFDSLTSLYRLPTALLRRHLGVGLYTQFGHALGFIKESYTPYQAPEMFTRERIFEYEIENSLGLLFPLRPIIQSMCLFLKNRRKVMYAFDVSLTLAWSVEQERQPIIRVQHDLGSDDAQLWLELTELKLNRLSLQAPIRSMRIDIVKMEQSEEESGDLFNDTKQQTRDQNLFLSRLQARLGNQSIQAATLTNDHLPEQAMCFQPISICNNENQKNDKQRKQKSKIGEEQEGKNTEKQIDTRELAQRPTWQIHHPERISPRQFNILEGPERISSAWWCETSTEYTFRRDYYIAHWVDGRKAWVFRDDAGAWYLHGWFG</sequence>
<dbReference type="SUPFAM" id="SSF56672">
    <property type="entry name" value="DNA/RNA polymerases"/>
    <property type="match status" value="1"/>
</dbReference>
<dbReference type="PATRIC" id="fig|717774.3.peg.2247"/>
<keyword evidence="5" id="KW-1185">Reference proteome</keyword>
<dbReference type="STRING" id="717774.Marme_2183"/>
<dbReference type="eggNOG" id="COG0389">
    <property type="taxonomic scope" value="Bacteria"/>
</dbReference>
<dbReference type="GO" id="GO:0006281">
    <property type="term" value="P:DNA repair"/>
    <property type="evidence" value="ECO:0007669"/>
    <property type="project" value="InterPro"/>
</dbReference>
<evidence type="ECO:0000313" key="4">
    <source>
        <dbReference type="EMBL" id="ADZ91426.1"/>
    </source>
</evidence>
<feature type="compositionally biased region" description="Basic and acidic residues" evidence="2">
    <location>
        <begin position="400"/>
        <end position="423"/>
    </location>
</feature>
<dbReference type="AlphaFoldDB" id="F2K4N3"/>
<feature type="domain" description="UmuC" evidence="3">
    <location>
        <begin position="22"/>
        <end position="118"/>
    </location>
</feature>
<evidence type="ECO:0000259" key="3">
    <source>
        <dbReference type="Pfam" id="PF00817"/>
    </source>
</evidence>
<dbReference type="Pfam" id="PF00817">
    <property type="entry name" value="IMS"/>
    <property type="match status" value="1"/>
</dbReference>
<dbReference type="EMBL" id="CP002583">
    <property type="protein sequence ID" value="ADZ91426.1"/>
    <property type="molecule type" value="Genomic_DNA"/>
</dbReference>
<keyword evidence="1" id="KW-0227">DNA damage</keyword>
<feature type="region of interest" description="Disordered" evidence="2">
    <location>
        <begin position="399"/>
        <end position="423"/>
    </location>
</feature>
<dbReference type="KEGG" id="mme:Marme_2183"/>
<dbReference type="PANTHER" id="PTHR35369">
    <property type="entry name" value="BLR3025 PROTEIN-RELATED"/>
    <property type="match status" value="1"/>
</dbReference>
<name>F2K4N3_MARM1</name>
<reference evidence="4 5" key="1">
    <citation type="journal article" date="2012" name="Stand. Genomic Sci.">
        <title>Complete genome sequence of the melanogenic marine bacterium Marinomonas mediterranea type strain (MMB-1(T)).</title>
        <authorList>
            <person name="Lucas-Elio P."/>
            <person name="Goodwin L."/>
            <person name="Woyke T."/>
            <person name="Pitluck S."/>
            <person name="Nolan M."/>
            <person name="Kyrpides N.C."/>
            <person name="Detter J.C."/>
            <person name="Copeland A."/>
            <person name="Teshima H."/>
            <person name="Bruce D."/>
            <person name="Detter C."/>
            <person name="Tapia R."/>
            <person name="Han S."/>
            <person name="Land M.L."/>
            <person name="Ivanova N."/>
            <person name="Mikhailova N."/>
            <person name="Johnston A.W."/>
            <person name="Sanchez-Amat A."/>
        </authorList>
    </citation>
    <scope>NUCLEOTIDE SEQUENCE [LARGE SCALE GENOMIC DNA]</scope>
    <source>
        <strain evidence="5">ATCC 700492 / JCM 21426 / NBRC 103028 / MMB-1</strain>
    </source>
</reference>